<sequence length="166" mass="18919">MRCDTIVYSVSGAIENSKNLCLHNMFNRCHKMFDVDTFTVLGKPNKLASIELVELRILKYVRSFVPRKLIRRKPFPSILKKKRDSLSSIVNINASAFPRDRLYRTSLEYTFGSCMSKSTYVSSSCREHGESGIGKESNRSRSRENPKKSVRIDASLAEGCITWINS</sequence>
<feature type="region of interest" description="Disordered" evidence="1">
    <location>
        <begin position="128"/>
        <end position="148"/>
    </location>
</feature>
<protein>
    <submittedName>
        <fullName evidence="2">Uncharacterized protein</fullName>
    </submittedName>
</protein>
<proteinExistence type="predicted"/>
<dbReference type="AlphaFoldDB" id="A0A195BYP5"/>
<name>A0A195BYP5_9HYME</name>
<organism evidence="2 3">
    <name type="scientific">Atta colombica</name>
    <dbReference type="NCBI Taxonomy" id="520822"/>
    <lineage>
        <taxon>Eukaryota</taxon>
        <taxon>Metazoa</taxon>
        <taxon>Ecdysozoa</taxon>
        <taxon>Arthropoda</taxon>
        <taxon>Hexapoda</taxon>
        <taxon>Insecta</taxon>
        <taxon>Pterygota</taxon>
        <taxon>Neoptera</taxon>
        <taxon>Endopterygota</taxon>
        <taxon>Hymenoptera</taxon>
        <taxon>Apocrita</taxon>
        <taxon>Aculeata</taxon>
        <taxon>Formicoidea</taxon>
        <taxon>Formicidae</taxon>
        <taxon>Myrmicinae</taxon>
        <taxon>Atta</taxon>
    </lineage>
</organism>
<dbReference type="Proteomes" id="UP000078540">
    <property type="component" value="Unassembled WGS sequence"/>
</dbReference>
<accession>A0A195BYP5</accession>
<evidence type="ECO:0000313" key="2">
    <source>
        <dbReference type="EMBL" id="KYM93053.1"/>
    </source>
</evidence>
<evidence type="ECO:0000256" key="1">
    <source>
        <dbReference type="SAM" id="MobiDB-lite"/>
    </source>
</evidence>
<feature type="compositionally biased region" description="Basic and acidic residues" evidence="1">
    <location>
        <begin position="136"/>
        <end position="148"/>
    </location>
</feature>
<keyword evidence="3" id="KW-1185">Reference proteome</keyword>
<gene>
    <name evidence="2" type="ORF">ALC53_00592</name>
</gene>
<dbReference type="EMBL" id="KQ976396">
    <property type="protein sequence ID" value="KYM93053.1"/>
    <property type="molecule type" value="Genomic_DNA"/>
</dbReference>
<reference evidence="2 3" key="1">
    <citation type="submission" date="2015-09" db="EMBL/GenBank/DDBJ databases">
        <title>Atta colombica WGS genome.</title>
        <authorList>
            <person name="Nygaard S."/>
            <person name="Hu H."/>
            <person name="Boomsma J."/>
            <person name="Zhang G."/>
        </authorList>
    </citation>
    <scope>NUCLEOTIDE SEQUENCE [LARGE SCALE GENOMIC DNA]</scope>
    <source>
        <strain evidence="2">Treedump-2</strain>
        <tissue evidence="2">Whole body</tissue>
    </source>
</reference>
<evidence type="ECO:0000313" key="3">
    <source>
        <dbReference type="Proteomes" id="UP000078540"/>
    </source>
</evidence>